<evidence type="ECO:0000313" key="5">
    <source>
        <dbReference type="EMBL" id="NYH91181.1"/>
    </source>
</evidence>
<evidence type="ECO:0000256" key="2">
    <source>
        <dbReference type="ARBA" id="ARBA00023125"/>
    </source>
</evidence>
<dbReference type="Gene3D" id="1.10.357.10">
    <property type="entry name" value="Tetracycline Repressor, domain 2"/>
    <property type="match status" value="1"/>
</dbReference>
<dbReference type="InterPro" id="IPR009057">
    <property type="entry name" value="Homeodomain-like_sf"/>
</dbReference>
<organism evidence="5 6">
    <name type="scientific">Actinopolymorpha rutila</name>
    <dbReference type="NCBI Taxonomy" id="446787"/>
    <lineage>
        <taxon>Bacteria</taxon>
        <taxon>Bacillati</taxon>
        <taxon>Actinomycetota</taxon>
        <taxon>Actinomycetes</taxon>
        <taxon>Propionibacteriales</taxon>
        <taxon>Actinopolymorphaceae</taxon>
        <taxon>Actinopolymorpha</taxon>
    </lineage>
</organism>
<keyword evidence="1" id="KW-0805">Transcription regulation</keyword>
<feature type="domain" description="HTH tetR-type" evidence="4">
    <location>
        <begin position="17"/>
        <end position="58"/>
    </location>
</feature>
<dbReference type="RefSeq" id="WP_179788798.1">
    <property type="nucleotide sequence ID" value="NZ_BAAARR010000023.1"/>
</dbReference>
<dbReference type="EMBL" id="JACBZH010000001">
    <property type="protein sequence ID" value="NYH91181.1"/>
    <property type="molecule type" value="Genomic_DNA"/>
</dbReference>
<evidence type="ECO:0000313" key="6">
    <source>
        <dbReference type="Proteomes" id="UP000579605"/>
    </source>
</evidence>
<dbReference type="PANTHER" id="PTHR47506:SF6">
    <property type="entry name" value="HTH-TYPE TRANSCRIPTIONAL REPRESSOR NEMR"/>
    <property type="match status" value="1"/>
</dbReference>
<dbReference type="SUPFAM" id="SSF48498">
    <property type="entry name" value="Tetracyclin repressor-like, C-terminal domain"/>
    <property type="match status" value="1"/>
</dbReference>
<evidence type="ECO:0000256" key="3">
    <source>
        <dbReference type="ARBA" id="ARBA00023163"/>
    </source>
</evidence>
<keyword evidence="3" id="KW-0804">Transcription</keyword>
<dbReference type="GO" id="GO:0003677">
    <property type="term" value="F:DNA binding"/>
    <property type="evidence" value="ECO:0007669"/>
    <property type="project" value="UniProtKB-KW"/>
</dbReference>
<gene>
    <name evidence="5" type="ORF">F4554_003819</name>
</gene>
<evidence type="ECO:0000259" key="4">
    <source>
        <dbReference type="Pfam" id="PF00440"/>
    </source>
</evidence>
<protein>
    <submittedName>
        <fullName evidence="5">AcrR family transcriptional regulator</fullName>
    </submittedName>
</protein>
<dbReference type="Proteomes" id="UP000579605">
    <property type="component" value="Unassembled WGS sequence"/>
</dbReference>
<dbReference type="AlphaFoldDB" id="A0A852ZDF2"/>
<sequence length="193" mass="21014">MPRVKNLSDEAVLAGVLRLVQRIGPEGFTLAAAGAEVGLSASTLVQRFGSKRALLLAADRWALERWVGGMDEVPSGGPALDRLIAGLVHTVEPETRAEEMANSVSLLQIALADSEFHASTRDGAVRLRAKIVERLREATTNKELRPGTDIDALAELVEITYHGAMISWAIHRDGRLVTSLRARFAQLLQPYRV</sequence>
<keyword evidence="6" id="KW-1185">Reference proteome</keyword>
<dbReference type="PANTHER" id="PTHR47506">
    <property type="entry name" value="TRANSCRIPTIONAL REGULATORY PROTEIN"/>
    <property type="match status" value="1"/>
</dbReference>
<dbReference type="SUPFAM" id="SSF46689">
    <property type="entry name" value="Homeodomain-like"/>
    <property type="match status" value="1"/>
</dbReference>
<accession>A0A852ZDF2</accession>
<dbReference type="InterPro" id="IPR001647">
    <property type="entry name" value="HTH_TetR"/>
</dbReference>
<comment type="caution">
    <text evidence="5">The sequence shown here is derived from an EMBL/GenBank/DDBJ whole genome shotgun (WGS) entry which is preliminary data.</text>
</comment>
<reference evidence="5 6" key="1">
    <citation type="submission" date="2020-07" db="EMBL/GenBank/DDBJ databases">
        <title>Sequencing the genomes of 1000 actinobacteria strains.</title>
        <authorList>
            <person name="Klenk H.-P."/>
        </authorList>
    </citation>
    <scope>NUCLEOTIDE SEQUENCE [LARGE SCALE GENOMIC DNA]</scope>
    <source>
        <strain evidence="5 6">DSM 18448</strain>
    </source>
</reference>
<dbReference type="InterPro" id="IPR036271">
    <property type="entry name" value="Tet_transcr_reg_TetR-rel_C_sf"/>
</dbReference>
<dbReference type="Pfam" id="PF00440">
    <property type="entry name" value="TetR_N"/>
    <property type="match status" value="1"/>
</dbReference>
<keyword evidence="2" id="KW-0238">DNA-binding</keyword>
<proteinExistence type="predicted"/>
<evidence type="ECO:0000256" key="1">
    <source>
        <dbReference type="ARBA" id="ARBA00023015"/>
    </source>
</evidence>
<name>A0A852ZDF2_9ACTN</name>